<dbReference type="PROSITE" id="PS50835">
    <property type="entry name" value="IG_LIKE"/>
    <property type="match status" value="1"/>
</dbReference>
<dbReference type="Gene3D" id="2.60.40.10">
    <property type="entry name" value="Immunoglobulins"/>
    <property type="match status" value="1"/>
</dbReference>
<dbReference type="InterPro" id="IPR013783">
    <property type="entry name" value="Ig-like_fold"/>
</dbReference>
<accession>A0A8S4BMJ0</accession>
<name>A0A8S4BMJ0_9TELE</name>
<dbReference type="Proteomes" id="UP000677803">
    <property type="component" value="Unassembled WGS sequence"/>
</dbReference>
<dbReference type="SUPFAM" id="SSF48726">
    <property type="entry name" value="Immunoglobulin"/>
    <property type="match status" value="1"/>
</dbReference>
<sequence>MVSDGFSFFSSQSLSFFGLCGRKSTAEAGQKAWMTCGAGEERTIPALERLRPDLRPDVVFLYRDGRFENRVDLQDRQMKDGDVSLTLKDVTVKDTGTYQCRVSETQERNREMFKKPPSPSIWTVSASLAFVYRSSC</sequence>
<evidence type="ECO:0000313" key="3">
    <source>
        <dbReference type="Proteomes" id="UP000677803"/>
    </source>
</evidence>
<dbReference type="OrthoDB" id="9898017at2759"/>
<evidence type="ECO:0000313" key="2">
    <source>
        <dbReference type="EMBL" id="CAG6011889.1"/>
    </source>
</evidence>
<comment type="caution">
    <text evidence="2">The sequence shown here is derived from an EMBL/GenBank/DDBJ whole genome shotgun (WGS) entry which is preliminary data.</text>
</comment>
<dbReference type="InterPro" id="IPR007110">
    <property type="entry name" value="Ig-like_dom"/>
</dbReference>
<keyword evidence="3" id="KW-1185">Reference proteome</keyword>
<feature type="domain" description="Ig-like" evidence="1">
    <location>
        <begin position="20"/>
        <end position="111"/>
    </location>
</feature>
<dbReference type="AlphaFoldDB" id="A0A8S4BMJ0"/>
<dbReference type="EMBL" id="CAJRST010038444">
    <property type="protein sequence ID" value="CAG6011889.1"/>
    <property type="molecule type" value="Genomic_DNA"/>
</dbReference>
<organism evidence="2 3">
    <name type="scientific">Menidia menidia</name>
    <name type="common">Atlantic silverside</name>
    <dbReference type="NCBI Taxonomy" id="238744"/>
    <lineage>
        <taxon>Eukaryota</taxon>
        <taxon>Metazoa</taxon>
        <taxon>Chordata</taxon>
        <taxon>Craniata</taxon>
        <taxon>Vertebrata</taxon>
        <taxon>Euteleostomi</taxon>
        <taxon>Actinopterygii</taxon>
        <taxon>Neopterygii</taxon>
        <taxon>Teleostei</taxon>
        <taxon>Neoteleostei</taxon>
        <taxon>Acanthomorphata</taxon>
        <taxon>Ovalentaria</taxon>
        <taxon>Atherinomorphae</taxon>
        <taxon>Atheriniformes</taxon>
        <taxon>Atherinopsidae</taxon>
        <taxon>Menidiinae</taxon>
        <taxon>Menidia</taxon>
    </lineage>
</organism>
<dbReference type="Pfam" id="PF07686">
    <property type="entry name" value="V-set"/>
    <property type="match status" value="1"/>
</dbReference>
<dbReference type="InterPro" id="IPR036179">
    <property type="entry name" value="Ig-like_dom_sf"/>
</dbReference>
<protein>
    <submittedName>
        <fullName evidence="2">(Atlantic silverside) hypothetical protein</fullName>
    </submittedName>
</protein>
<proteinExistence type="predicted"/>
<evidence type="ECO:0000259" key="1">
    <source>
        <dbReference type="PROSITE" id="PS50835"/>
    </source>
</evidence>
<reference evidence="2" key="1">
    <citation type="submission" date="2021-05" db="EMBL/GenBank/DDBJ databases">
        <authorList>
            <person name="Tigano A."/>
        </authorList>
    </citation>
    <scope>NUCLEOTIDE SEQUENCE</scope>
</reference>
<gene>
    <name evidence="2" type="ORF">MMEN_LOCUS19083</name>
</gene>
<dbReference type="InterPro" id="IPR013106">
    <property type="entry name" value="Ig_V-set"/>
</dbReference>